<sequence>MIRSFSTRDTERLWRRERVASIDPRVQKAAIRKLKMLDAAPTLDTLRVPPGNRLEALKGDREGQFSIRINDQWRLCFIWKDGGVEDVELVDYH</sequence>
<dbReference type="PANTHER" id="PTHR40266:SF2">
    <property type="entry name" value="TOXIN HIGB-1"/>
    <property type="match status" value="1"/>
</dbReference>
<evidence type="ECO:0000313" key="1">
    <source>
        <dbReference type="EMBL" id="NLP39967.1"/>
    </source>
</evidence>
<dbReference type="Gene3D" id="3.30.2310.20">
    <property type="entry name" value="RelE-like"/>
    <property type="match status" value="1"/>
</dbReference>
<dbReference type="AlphaFoldDB" id="A0A7X8MWX4"/>
<accession>A0A7X8MWX4</accession>
<dbReference type="EMBL" id="JAAYSN010000265">
    <property type="protein sequence ID" value="NLP39967.1"/>
    <property type="molecule type" value="Genomic_DNA"/>
</dbReference>
<reference evidence="1 2" key="1">
    <citation type="journal article" date="2020" name="Biotechnol. Biofuels">
        <title>New insights from the biogas microbiome by comprehensive genome-resolved metagenomics of nearly 1600 species originating from multiple anaerobic digesters.</title>
        <authorList>
            <person name="Campanaro S."/>
            <person name="Treu L."/>
            <person name="Rodriguez-R L.M."/>
            <person name="Kovalovszki A."/>
            <person name="Ziels R.M."/>
            <person name="Maus I."/>
            <person name="Zhu X."/>
            <person name="Kougias P.G."/>
            <person name="Basile A."/>
            <person name="Luo G."/>
            <person name="Schluter A."/>
            <person name="Konstantinidis K.T."/>
            <person name="Angelidaki I."/>
        </authorList>
    </citation>
    <scope>NUCLEOTIDE SEQUENCE [LARGE SCALE GENOMIC DNA]</scope>
    <source>
        <strain evidence="1">AS23ysBPME_344</strain>
    </source>
</reference>
<dbReference type="InterPro" id="IPR007711">
    <property type="entry name" value="HigB-1"/>
</dbReference>
<dbReference type="SUPFAM" id="SSF143011">
    <property type="entry name" value="RelE-like"/>
    <property type="match status" value="1"/>
</dbReference>
<dbReference type="Pfam" id="PF05015">
    <property type="entry name" value="HigB-like_toxin"/>
    <property type="match status" value="1"/>
</dbReference>
<proteinExistence type="predicted"/>
<name>A0A7X8MWX4_9CORY</name>
<protein>
    <submittedName>
        <fullName evidence="1">Plasmid maintenance system killer</fullName>
    </submittedName>
</protein>
<dbReference type="InterPro" id="IPR035093">
    <property type="entry name" value="RelE/ParE_toxin_dom_sf"/>
</dbReference>
<evidence type="ECO:0000313" key="2">
    <source>
        <dbReference type="Proteomes" id="UP000568696"/>
    </source>
</evidence>
<dbReference type="PANTHER" id="PTHR40266">
    <property type="entry name" value="TOXIN HIGB-1"/>
    <property type="match status" value="1"/>
</dbReference>
<organism evidence="1 2">
    <name type="scientific">Corynebacterium pollutisoli</name>
    <dbReference type="NCBI Taxonomy" id="1610489"/>
    <lineage>
        <taxon>Bacteria</taxon>
        <taxon>Bacillati</taxon>
        <taxon>Actinomycetota</taxon>
        <taxon>Actinomycetes</taxon>
        <taxon>Mycobacteriales</taxon>
        <taxon>Corynebacteriaceae</taxon>
        <taxon>Corynebacterium</taxon>
    </lineage>
</organism>
<comment type="caution">
    <text evidence="1">The sequence shown here is derived from an EMBL/GenBank/DDBJ whole genome shotgun (WGS) entry which is preliminary data.</text>
</comment>
<dbReference type="Proteomes" id="UP000568696">
    <property type="component" value="Unassembled WGS sequence"/>
</dbReference>
<gene>
    <name evidence="1" type="ORF">GX356_09680</name>
</gene>